<evidence type="ECO:0000313" key="1">
    <source>
        <dbReference type="EMBL" id="CAG8825028.1"/>
    </source>
</evidence>
<dbReference type="Proteomes" id="UP000789920">
    <property type="component" value="Unassembled WGS sequence"/>
</dbReference>
<comment type="caution">
    <text evidence="1">The sequence shown here is derived from an EMBL/GenBank/DDBJ whole genome shotgun (WGS) entry which is preliminary data.</text>
</comment>
<proteinExistence type="predicted"/>
<protein>
    <submittedName>
        <fullName evidence="1">27465_t:CDS:1</fullName>
    </submittedName>
</protein>
<feature type="non-terminal residue" evidence="1">
    <location>
        <position position="1"/>
    </location>
</feature>
<evidence type="ECO:0000313" key="2">
    <source>
        <dbReference type="Proteomes" id="UP000789920"/>
    </source>
</evidence>
<keyword evidence="2" id="KW-1185">Reference proteome</keyword>
<accession>A0ACA9S339</accession>
<organism evidence="1 2">
    <name type="scientific">Racocetra persica</name>
    <dbReference type="NCBI Taxonomy" id="160502"/>
    <lineage>
        <taxon>Eukaryota</taxon>
        <taxon>Fungi</taxon>
        <taxon>Fungi incertae sedis</taxon>
        <taxon>Mucoromycota</taxon>
        <taxon>Glomeromycotina</taxon>
        <taxon>Glomeromycetes</taxon>
        <taxon>Diversisporales</taxon>
        <taxon>Gigasporaceae</taxon>
        <taxon>Racocetra</taxon>
    </lineage>
</organism>
<gene>
    <name evidence="1" type="ORF">RPERSI_LOCUS26382</name>
</gene>
<dbReference type="EMBL" id="CAJVQC010089879">
    <property type="protein sequence ID" value="CAG8825028.1"/>
    <property type="molecule type" value="Genomic_DNA"/>
</dbReference>
<name>A0ACA9S339_9GLOM</name>
<sequence>TKSSRTRSNLEQKIRELEIQNRELLRKLEATKNFITNHRDLNDQFIHNNFS</sequence>
<reference evidence="1" key="1">
    <citation type="submission" date="2021-06" db="EMBL/GenBank/DDBJ databases">
        <authorList>
            <person name="Kallberg Y."/>
            <person name="Tangrot J."/>
            <person name="Rosling A."/>
        </authorList>
    </citation>
    <scope>NUCLEOTIDE SEQUENCE</scope>
    <source>
        <strain evidence="1">MA461A</strain>
    </source>
</reference>